<evidence type="ECO:0000256" key="1">
    <source>
        <dbReference type="ARBA" id="ARBA00022448"/>
    </source>
</evidence>
<name>A0A0S2W2L5_9FIRM</name>
<keyword evidence="6" id="KW-1185">Reference proteome</keyword>
<evidence type="ECO:0000256" key="3">
    <source>
        <dbReference type="RuleBase" id="RU003512"/>
    </source>
</evidence>
<evidence type="ECO:0000256" key="4">
    <source>
        <dbReference type="SAM" id="SignalP"/>
    </source>
</evidence>
<dbReference type="Pfam" id="PF01297">
    <property type="entry name" value="ZnuA"/>
    <property type="match status" value="1"/>
</dbReference>
<dbReference type="Gene3D" id="3.40.50.1980">
    <property type="entry name" value="Nitrogenase molybdenum iron protein domain"/>
    <property type="match status" value="2"/>
</dbReference>
<dbReference type="AlphaFoldDB" id="A0A0S2W2L5"/>
<dbReference type="RefSeq" id="WP_242857415.1">
    <property type="nucleotide sequence ID" value="NZ_CP011307.1"/>
</dbReference>
<dbReference type="GO" id="GO:0046872">
    <property type="term" value="F:metal ion binding"/>
    <property type="evidence" value="ECO:0007669"/>
    <property type="project" value="InterPro"/>
</dbReference>
<feature type="signal peptide" evidence="4">
    <location>
        <begin position="1"/>
        <end position="18"/>
    </location>
</feature>
<reference evidence="6" key="2">
    <citation type="submission" date="2015-04" db="EMBL/GenBank/DDBJ databases">
        <title>A butyrogenic pathway from the amino acid lysine in a human gut commensal.</title>
        <authorList>
            <person name="de Vos W.M."/>
            <person name="Bui N.T.P."/>
            <person name="Plugge C.M."/>
            <person name="Ritari J."/>
        </authorList>
    </citation>
    <scope>NUCLEOTIDE SEQUENCE [LARGE SCALE GENOMIC DNA]</scope>
    <source>
        <strain evidence="6">AF211</strain>
    </source>
</reference>
<dbReference type="InterPro" id="IPR006127">
    <property type="entry name" value="ZnuA-like"/>
</dbReference>
<comment type="similarity">
    <text evidence="3">Belongs to the bacterial solute-binding protein 9 family.</text>
</comment>
<sequence length="323" mass="34640">MKKSIFPLLLVLCLTLSACGVSGGEAPSSQEGDTLTIAATTYPVYLFTRAVVGEMEGVKVSAVINQPMSCLHDYTLSVGDMKIIEGADVIVMNGVGLEDFMDDALAASSAMVIDSSEGVELLPYEGHEDHDHGDSEEAGDHFDPHIWMDPGRAAQMVENIGAGLALADPLHAEAYQKRAQDASAQLLNWKSTLRDIIASDQPDLRLPHRELITFHDGFQYFAQAFDLDILKAIEEEEGSEASAAEIREIVSLIRTYEIPAIFTEVNGSDSTAQAIARETGVAVCPLSMIMSGDGDGLDSYCDAISANVETIANALSEGQVRVQ</sequence>
<accession>A0A0S2W2L5</accession>
<dbReference type="GO" id="GO:0030001">
    <property type="term" value="P:metal ion transport"/>
    <property type="evidence" value="ECO:0007669"/>
    <property type="project" value="InterPro"/>
</dbReference>
<dbReference type="GO" id="GO:0007155">
    <property type="term" value="P:cell adhesion"/>
    <property type="evidence" value="ECO:0007669"/>
    <property type="project" value="InterPro"/>
</dbReference>
<organism evidence="5 6">
    <name type="scientific">Intestinimonas butyriciproducens</name>
    <dbReference type="NCBI Taxonomy" id="1297617"/>
    <lineage>
        <taxon>Bacteria</taxon>
        <taxon>Bacillati</taxon>
        <taxon>Bacillota</taxon>
        <taxon>Clostridia</taxon>
        <taxon>Eubacteriales</taxon>
        <taxon>Intestinimonas</taxon>
    </lineage>
</organism>
<dbReference type="PANTHER" id="PTHR42953">
    <property type="entry name" value="HIGH-AFFINITY ZINC UPTAKE SYSTEM PROTEIN ZNUA-RELATED"/>
    <property type="match status" value="1"/>
</dbReference>
<protein>
    <submittedName>
        <fullName evidence="5">Zinc ABC transporter, periplasmic-binding protein ZnuA</fullName>
    </submittedName>
</protein>
<dbReference type="PROSITE" id="PS51257">
    <property type="entry name" value="PROKAR_LIPOPROTEIN"/>
    <property type="match status" value="1"/>
</dbReference>
<gene>
    <name evidence="5" type="ORF">IB211_01187c</name>
</gene>
<evidence type="ECO:0000313" key="6">
    <source>
        <dbReference type="Proteomes" id="UP000064844"/>
    </source>
</evidence>
<dbReference type="STRING" id="1297617.IB211_01187c"/>
<dbReference type="InterPro" id="IPR050492">
    <property type="entry name" value="Bact_metal-bind_prot9"/>
</dbReference>
<dbReference type="PRINTS" id="PR00690">
    <property type="entry name" value="ADHESNFAMILY"/>
</dbReference>
<dbReference type="EMBL" id="CP011307">
    <property type="protein sequence ID" value="ALP93580.1"/>
    <property type="molecule type" value="Genomic_DNA"/>
</dbReference>
<dbReference type="eggNOG" id="COG0803">
    <property type="taxonomic scope" value="Bacteria"/>
</dbReference>
<feature type="chain" id="PRO_5039580959" evidence="4">
    <location>
        <begin position="19"/>
        <end position="323"/>
    </location>
</feature>
<dbReference type="InterPro" id="IPR006128">
    <property type="entry name" value="Lipoprotein_PsaA-like"/>
</dbReference>
<dbReference type="Proteomes" id="UP000064844">
    <property type="component" value="Chromosome"/>
</dbReference>
<dbReference type="KEGG" id="ibu:IB211_01187c"/>
<evidence type="ECO:0000313" key="5">
    <source>
        <dbReference type="EMBL" id="ALP93580.1"/>
    </source>
</evidence>
<reference evidence="5 6" key="1">
    <citation type="journal article" date="2015" name="Nat. Commun.">
        <title>Production of butyrate from lysine and the Amadori product fructoselysine by a human gut commensal.</title>
        <authorList>
            <person name="Bui T.P."/>
            <person name="Ritari J."/>
            <person name="Boeren S."/>
            <person name="de Waard P."/>
            <person name="Plugge C.M."/>
            <person name="de Vos W.M."/>
        </authorList>
    </citation>
    <scope>NUCLEOTIDE SEQUENCE [LARGE SCALE GENOMIC DNA]</scope>
    <source>
        <strain evidence="5 6">AF211</strain>
    </source>
</reference>
<evidence type="ECO:0000256" key="2">
    <source>
        <dbReference type="ARBA" id="ARBA00022729"/>
    </source>
</evidence>
<keyword evidence="2 4" id="KW-0732">Signal</keyword>
<keyword evidence="1 3" id="KW-0813">Transport</keyword>
<dbReference type="SUPFAM" id="SSF53807">
    <property type="entry name" value="Helical backbone' metal receptor"/>
    <property type="match status" value="1"/>
</dbReference>
<proteinExistence type="inferred from homology"/>